<dbReference type="GO" id="GO:0016407">
    <property type="term" value="F:acetyltransferase activity"/>
    <property type="evidence" value="ECO:0007669"/>
    <property type="project" value="InterPro"/>
</dbReference>
<keyword evidence="4" id="KW-1185">Reference proteome</keyword>
<keyword evidence="3" id="KW-0808">Transferase</keyword>
<protein>
    <submittedName>
        <fullName evidence="3">Arylamine N-acetyltransferase</fullName>
    </submittedName>
</protein>
<proteinExistence type="inferred from homology"/>
<evidence type="ECO:0000313" key="4">
    <source>
        <dbReference type="Proteomes" id="UP000190037"/>
    </source>
</evidence>
<reference evidence="3 4" key="1">
    <citation type="submission" date="2017-03" db="EMBL/GenBank/DDBJ databases">
        <title>Draft genome sequence of Streptomyces scabrisporus NF3, endophyte isolated from Amphipterygium adstringens.</title>
        <authorList>
            <person name="Vazquez M."/>
            <person name="Ceapa C.D."/>
            <person name="Rodriguez Luna D."/>
            <person name="Sanchez Esquivel S."/>
        </authorList>
    </citation>
    <scope>NUCLEOTIDE SEQUENCE [LARGE SCALE GENOMIC DNA]</scope>
    <source>
        <strain evidence="3 4">NF3</strain>
    </source>
</reference>
<evidence type="ECO:0000256" key="1">
    <source>
        <dbReference type="ARBA" id="ARBA00006547"/>
    </source>
</evidence>
<name>A0A1T3NMQ6_9ACTN</name>
<evidence type="ECO:0000256" key="2">
    <source>
        <dbReference type="RuleBase" id="RU003452"/>
    </source>
</evidence>
<dbReference type="OrthoDB" id="7181050at2"/>
<dbReference type="InterPro" id="IPR001447">
    <property type="entry name" value="Arylamine_N-AcTrfase"/>
</dbReference>
<comment type="similarity">
    <text evidence="1 2">Belongs to the arylamine N-acetyltransferase family.</text>
</comment>
<organism evidence="3 4">
    <name type="scientific">Embleya scabrispora</name>
    <dbReference type="NCBI Taxonomy" id="159449"/>
    <lineage>
        <taxon>Bacteria</taxon>
        <taxon>Bacillati</taxon>
        <taxon>Actinomycetota</taxon>
        <taxon>Actinomycetes</taxon>
        <taxon>Kitasatosporales</taxon>
        <taxon>Streptomycetaceae</taxon>
        <taxon>Embleya</taxon>
    </lineage>
</organism>
<dbReference type="PANTHER" id="PTHR11786:SF0">
    <property type="entry name" value="ARYLAMINE N-ACETYLTRANSFERASE 4-RELATED"/>
    <property type="match status" value="1"/>
</dbReference>
<dbReference type="EMBL" id="MWQN01000003">
    <property type="protein sequence ID" value="OPC77980.1"/>
    <property type="molecule type" value="Genomic_DNA"/>
</dbReference>
<dbReference type="Gene3D" id="3.30.2140.10">
    <property type="entry name" value="Arylamine N-acetyltransferase"/>
    <property type="match status" value="1"/>
</dbReference>
<dbReference type="InterPro" id="IPR038765">
    <property type="entry name" value="Papain-like_cys_pep_sf"/>
</dbReference>
<dbReference type="PRINTS" id="PR01543">
    <property type="entry name" value="ANATRNSFRASE"/>
</dbReference>
<dbReference type="Proteomes" id="UP000190037">
    <property type="component" value="Unassembled WGS sequence"/>
</dbReference>
<comment type="caution">
    <text evidence="3">The sequence shown here is derived from an EMBL/GenBank/DDBJ whole genome shotgun (WGS) entry which is preliminary data.</text>
</comment>
<accession>A0A1T3NMQ6</accession>
<dbReference type="SUPFAM" id="SSF54001">
    <property type="entry name" value="Cysteine proteinases"/>
    <property type="match status" value="1"/>
</dbReference>
<dbReference type="Gene3D" id="2.40.128.150">
    <property type="entry name" value="Cysteine proteinases"/>
    <property type="match status" value="1"/>
</dbReference>
<dbReference type="STRING" id="159449.B4N89_37780"/>
<sequence>MDGLDLGGYLGRLGLPARAPGRQALDELHEVHVRTFTFDDIDVFLGRPGGVDLAAVQEKFVGRGRGGYCFEHSTLFAAALERLGYDVIRRLGRVGDPADGSLQGRTHMAVEVTVDGQRLLCDPGFGMSVLRPMPVAHGAQDDHLGWRYRIDRDDEVWRMRRWRDGGWQMMHSVDELLVLPVDVEIAHYYTSTHPTSHFKRTLMITRHLPGRHVTVTHAALTVRRTDAPTEHRPLREGELADWLRVLEVPLTPDEERLLLTRAAEEAAAQA</sequence>
<dbReference type="PANTHER" id="PTHR11786">
    <property type="entry name" value="N-HYDROXYARYLAMINE O-ACETYLTRANSFERASE"/>
    <property type="match status" value="1"/>
</dbReference>
<evidence type="ECO:0000313" key="3">
    <source>
        <dbReference type="EMBL" id="OPC77980.1"/>
    </source>
</evidence>
<dbReference type="Pfam" id="PF00797">
    <property type="entry name" value="Acetyltransf_2"/>
    <property type="match status" value="1"/>
</dbReference>
<dbReference type="AlphaFoldDB" id="A0A1T3NMQ6"/>
<gene>
    <name evidence="3" type="ORF">B4N89_37780</name>
</gene>